<dbReference type="EMBL" id="JAQQDB010000037">
    <property type="protein sequence ID" value="MFM0521628.1"/>
    <property type="molecule type" value="Genomic_DNA"/>
</dbReference>
<comment type="caution">
    <text evidence="1">The sequence shown here is derived from an EMBL/GenBank/DDBJ whole genome shotgun (WGS) entry which is preliminary data.</text>
</comment>
<dbReference type="Proteomes" id="UP001629462">
    <property type="component" value="Unassembled WGS sequence"/>
</dbReference>
<name>A0ABW9CT11_9BURK</name>
<gene>
    <name evidence="1" type="ORF">PQR08_29800</name>
</gene>
<sequence length="624" mass="70501">MKIRQSKFTNLPPVVTNVITLGSLVFNHPKLQGPGAVLDLTKFEHPAFARDLVASLYKRVDVAKIKSKGSLGAYFACVRDTLEYVDSEKLPKSFRMIDIDAEFLRHFKIYLFDSTLHRKSERRRRRYGDLTRLLEAGKKLGLWRSDFTPPRNFACVDDGDKTQPYMASELIDIEKLCREQISALCSRIERGEELLAQGVDPRGRLMPRTYVNGRQAPVHVNLRPWNQLPNLLWYVKNVLGGRYLTHKELDNGHSSFKQAGNGGPNGEKIYTKDVIYGHFYPLNVDMLPFLNLLEKKLGINESSLVGLKRNCLVPVKSDSYRLDYEKGRSKKKQLELTLNDDGPNSAVAIIKALLRLTEPLVEFANPSDKNQLFLCLTPGPNRTNPVKPIDACYAKSMMNRPGGWSERHELKDQHGKKLRMSARSLRVSKLSANYRKDGNYKKTMRQAAHTLADTTVNHYLDNDSTKILHDLAVTDGINALRALSRPKVLPTDKVEAAAKVLDLPKTKARQILNGKQDVFIAACRDFLNKPGGEPDTPCDEPWGCLVCGNAVVTRHILPRLIAFRDFLIGEQQKDAEAFIAKFGDALDIICREILPVFQASVIKEAERYAANGDFYVPIHFKSMQ</sequence>
<protein>
    <submittedName>
        <fullName evidence="1">Uncharacterized protein</fullName>
    </submittedName>
</protein>
<proteinExistence type="predicted"/>
<evidence type="ECO:0000313" key="1">
    <source>
        <dbReference type="EMBL" id="MFM0521628.1"/>
    </source>
</evidence>
<evidence type="ECO:0000313" key="2">
    <source>
        <dbReference type="Proteomes" id="UP001629462"/>
    </source>
</evidence>
<dbReference type="RefSeq" id="WP_408163314.1">
    <property type="nucleotide sequence ID" value="NZ_JAQQDB010000037.1"/>
</dbReference>
<organism evidence="1 2">
    <name type="scientific">Caballeronia jiangsuensis</name>
    <dbReference type="NCBI Taxonomy" id="1458357"/>
    <lineage>
        <taxon>Bacteria</taxon>
        <taxon>Pseudomonadati</taxon>
        <taxon>Pseudomonadota</taxon>
        <taxon>Betaproteobacteria</taxon>
        <taxon>Burkholderiales</taxon>
        <taxon>Burkholderiaceae</taxon>
        <taxon>Caballeronia</taxon>
    </lineage>
</organism>
<reference evidence="1 2" key="1">
    <citation type="journal article" date="2024" name="Chem. Sci.">
        <title>Discovery of megapolipeptins by genome mining of a Burkholderiales bacteria collection.</title>
        <authorList>
            <person name="Paulo B.S."/>
            <person name="Recchia M.J.J."/>
            <person name="Lee S."/>
            <person name="Fergusson C.H."/>
            <person name="Romanowski S.B."/>
            <person name="Hernandez A."/>
            <person name="Krull N."/>
            <person name="Liu D.Y."/>
            <person name="Cavanagh H."/>
            <person name="Bos A."/>
            <person name="Gray C.A."/>
            <person name="Murphy B.T."/>
            <person name="Linington R.G."/>
            <person name="Eustaquio A.S."/>
        </authorList>
    </citation>
    <scope>NUCLEOTIDE SEQUENCE [LARGE SCALE GENOMIC DNA]</scope>
    <source>
        <strain evidence="1 2">RL17-374-BIF-D</strain>
    </source>
</reference>
<accession>A0ABW9CT11</accession>
<keyword evidence="2" id="KW-1185">Reference proteome</keyword>